<organism evidence="9 10">
    <name type="scientific">Cylindrospermum stagnale PCC 7417</name>
    <dbReference type="NCBI Taxonomy" id="56107"/>
    <lineage>
        <taxon>Bacteria</taxon>
        <taxon>Bacillati</taxon>
        <taxon>Cyanobacteriota</taxon>
        <taxon>Cyanophyceae</taxon>
        <taxon>Nostocales</taxon>
        <taxon>Nostocaceae</taxon>
        <taxon>Cylindrospermum</taxon>
    </lineage>
</organism>
<evidence type="ECO:0000259" key="8">
    <source>
        <dbReference type="PROSITE" id="PS50075"/>
    </source>
</evidence>
<dbReference type="Proteomes" id="UP000010475">
    <property type="component" value="Chromosome"/>
</dbReference>
<dbReference type="InterPro" id="IPR029058">
    <property type="entry name" value="AB_hydrolase_fold"/>
</dbReference>
<protein>
    <submittedName>
        <fullName evidence="9">Acyl-CoA synthetase (AMP-forming)/AMP-acid ligase II</fullName>
    </submittedName>
</protein>
<reference evidence="9 10" key="1">
    <citation type="submission" date="2012-06" db="EMBL/GenBank/DDBJ databases">
        <title>Finished chromosome of genome of Cylindrospermum stagnale PCC 7417.</title>
        <authorList>
            <consortium name="US DOE Joint Genome Institute"/>
            <person name="Gugger M."/>
            <person name="Coursin T."/>
            <person name="Rippka R."/>
            <person name="Tandeau De Marsac N."/>
            <person name="Huntemann M."/>
            <person name="Wei C.-L."/>
            <person name="Han J."/>
            <person name="Detter J.C."/>
            <person name="Han C."/>
            <person name="Tapia R."/>
            <person name="Chen A."/>
            <person name="Kyrpides N."/>
            <person name="Mavromatis K."/>
            <person name="Markowitz V."/>
            <person name="Szeto E."/>
            <person name="Ivanova N."/>
            <person name="Pagani I."/>
            <person name="Pati A."/>
            <person name="Goodwin L."/>
            <person name="Nordberg H.P."/>
            <person name="Cantor M.N."/>
            <person name="Hua S.X."/>
            <person name="Woyke T."/>
            <person name="Kerfeld C.A."/>
        </authorList>
    </citation>
    <scope>NUCLEOTIDE SEQUENCE [LARGE SCALE GENOMIC DNA]</scope>
    <source>
        <strain evidence="9 10">PCC 7417</strain>
    </source>
</reference>
<dbReference type="Pfam" id="PF00550">
    <property type="entry name" value="PP-binding"/>
    <property type="match status" value="1"/>
</dbReference>
<dbReference type="InterPro" id="IPR000873">
    <property type="entry name" value="AMP-dep_synth/lig_dom"/>
</dbReference>
<dbReference type="AlphaFoldDB" id="K9X372"/>
<feature type="domain" description="Carrier" evidence="8">
    <location>
        <begin position="529"/>
        <end position="604"/>
    </location>
</feature>
<evidence type="ECO:0000256" key="2">
    <source>
        <dbReference type="ARBA" id="ARBA00006432"/>
    </source>
</evidence>
<keyword evidence="6" id="KW-0547">Nucleotide-binding</keyword>
<dbReference type="PROSITE" id="PS50075">
    <property type="entry name" value="CARRIER"/>
    <property type="match status" value="1"/>
</dbReference>
<dbReference type="STRING" id="56107.Cylst_4027"/>
<dbReference type="eggNOG" id="COG3319">
    <property type="taxonomic scope" value="Bacteria"/>
</dbReference>
<dbReference type="InterPro" id="IPR036736">
    <property type="entry name" value="ACP-like_sf"/>
</dbReference>
<evidence type="ECO:0000256" key="3">
    <source>
        <dbReference type="ARBA" id="ARBA00022450"/>
    </source>
</evidence>
<comment type="similarity">
    <text evidence="2">Belongs to the ATP-dependent AMP-binding enzyme family.</text>
</comment>
<dbReference type="InterPro" id="IPR042099">
    <property type="entry name" value="ANL_N_sf"/>
</dbReference>
<dbReference type="GO" id="GO:0005524">
    <property type="term" value="F:ATP binding"/>
    <property type="evidence" value="ECO:0007669"/>
    <property type="project" value="UniProtKB-KW"/>
</dbReference>
<keyword evidence="5 9" id="KW-0436">Ligase</keyword>
<dbReference type="KEGG" id="csg:Cylst_4027"/>
<evidence type="ECO:0000256" key="6">
    <source>
        <dbReference type="ARBA" id="ARBA00022741"/>
    </source>
</evidence>
<evidence type="ECO:0000256" key="5">
    <source>
        <dbReference type="ARBA" id="ARBA00022598"/>
    </source>
</evidence>
<dbReference type="PANTHER" id="PTHR43201:SF5">
    <property type="entry name" value="MEDIUM-CHAIN ACYL-COA LIGASE ACSF2, MITOCHONDRIAL"/>
    <property type="match status" value="1"/>
</dbReference>
<dbReference type="PATRIC" id="fig|56107.3.peg.4425"/>
<dbReference type="SUPFAM" id="SSF56801">
    <property type="entry name" value="Acetyl-CoA synthetase-like"/>
    <property type="match status" value="1"/>
</dbReference>
<dbReference type="Pfam" id="PF13193">
    <property type="entry name" value="AMP-binding_C"/>
    <property type="match status" value="1"/>
</dbReference>
<dbReference type="eggNOG" id="COG0318">
    <property type="taxonomic scope" value="Bacteria"/>
</dbReference>
<dbReference type="Gene3D" id="3.40.50.1820">
    <property type="entry name" value="alpha/beta hydrolase"/>
    <property type="match status" value="1"/>
</dbReference>
<dbReference type="PANTHER" id="PTHR43201">
    <property type="entry name" value="ACYL-COA SYNTHETASE"/>
    <property type="match status" value="1"/>
</dbReference>
<dbReference type="Pfam" id="PF00975">
    <property type="entry name" value="Thioesterase"/>
    <property type="match status" value="1"/>
</dbReference>
<dbReference type="CDD" id="cd05926">
    <property type="entry name" value="FACL_fum10p_like"/>
    <property type="match status" value="1"/>
</dbReference>
<dbReference type="InterPro" id="IPR001031">
    <property type="entry name" value="Thioesterase"/>
</dbReference>
<dbReference type="Gene3D" id="1.10.1200.10">
    <property type="entry name" value="ACP-like"/>
    <property type="match status" value="1"/>
</dbReference>
<dbReference type="Gene3D" id="3.30.300.30">
    <property type="match status" value="1"/>
</dbReference>
<keyword evidence="3" id="KW-0596">Phosphopantetheine</keyword>
<dbReference type="GO" id="GO:0031956">
    <property type="term" value="F:medium-chain fatty acid-CoA ligase activity"/>
    <property type="evidence" value="ECO:0007669"/>
    <property type="project" value="TreeGrafter"/>
</dbReference>
<dbReference type="Pfam" id="PF00501">
    <property type="entry name" value="AMP-binding"/>
    <property type="match status" value="1"/>
</dbReference>
<evidence type="ECO:0000256" key="7">
    <source>
        <dbReference type="ARBA" id="ARBA00022840"/>
    </source>
</evidence>
<keyword evidence="10" id="KW-1185">Reference proteome</keyword>
<dbReference type="HOGENOM" id="CLU_301836_0_0_3"/>
<evidence type="ECO:0000313" key="10">
    <source>
        <dbReference type="Proteomes" id="UP000010475"/>
    </source>
</evidence>
<dbReference type="InterPro" id="IPR045310">
    <property type="entry name" value="Pcs60-like"/>
</dbReference>
<evidence type="ECO:0000256" key="1">
    <source>
        <dbReference type="ARBA" id="ARBA00001957"/>
    </source>
</evidence>
<proteinExistence type="inferred from homology"/>
<accession>K9X372</accession>
<dbReference type="Gene3D" id="3.40.50.12780">
    <property type="entry name" value="N-terminal domain of ligase-like"/>
    <property type="match status" value="1"/>
</dbReference>
<dbReference type="OrthoDB" id="9803968at2"/>
<evidence type="ECO:0000256" key="4">
    <source>
        <dbReference type="ARBA" id="ARBA00022553"/>
    </source>
</evidence>
<dbReference type="EMBL" id="CP003642">
    <property type="protein sequence ID" value="AFZ26137.1"/>
    <property type="molecule type" value="Genomic_DNA"/>
</dbReference>
<evidence type="ECO:0000313" key="9">
    <source>
        <dbReference type="EMBL" id="AFZ26137.1"/>
    </source>
</evidence>
<dbReference type="SUPFAM" id="SSF47336">
    <property type="entry name" value="ACP-like"/>
    <property type="match status" value="1"/>
</dbReference>
<gene>
    <name evidence="9" type="ORF">Cylst_4027</name>
</gene>
<comment type="cofactor">
    <cofactor evidence="1">
        <name>pantetheine 4'-phosphate</name>
        <dbReference type="ChEBI" id="CHEBI:47942"/>
    </cofactor>
</comment>
<keyword evidence="7" id="KW-0067">ATP-binding</keyword>
<dbReference type="RefSeq" id="WP_015209380.1">
    <property type="nucleotide sequence ID" value="NC_019757.1"/>
</dbReference>
<dbReference type="FunFam" id="3.30.300.30:FF:000008">
    <property type="entry name" value="2,3-dihydroxybenzoate-AMP ligase"/>
    <property type="match status" value="1"/>
</dbReference>
<dbReference type="FunFam" id="1.10.1200.10:FF:000005">
    <property type="entry name" value="Nonribosomal peptide synthetase 1"/>
    <property type="match status" value="1"/>
</dbReference>
<dbReference type="SUPFAM" id="SSF53474">
    <property type="entry name" value="alpha/beta-Hydrolases"/>
    <property type="match status" value="1"/>
</dbReference>
<sequence length="879" mass="96375">MKIQHLDISESIIGSSENLTIVQLLTESVKRNPEATSITAPDRLPLTYIRLDEQIQETIAILNSQGLGLGDRIAIVLPNGPEMAVAFLAVTACATSAPLNPGYSAAEFDFYLSDLNAKALIVQSGIDSPARLAAATRNIPILELVPQLDAEAGVFQLIGETNLPKITKSVVKNQDIALVLHTSGTTARPKIVPLTQANLYISAQNIKNVLELKPSDRCLNIMPLFHIHGLSTVFSSLAAVSSVVCTPGFDATKFFKWLEVLQPTWYTAVPTLHQAILAEVEANRSLSEKSSFRFIRSASSALPPQVLEALELAFNVPVIESYGMTEAAPQIASNPVPPKKRKVHSVGMAAGPAVAIIDEAGNFQAEGEIGEIVIQGSNVTQGYENNPQANFMAFANGWLKTGDLGYLDSDGYLFVTGRLKEQINRGGEKISPREIEEVLLDYPGVAEAVTFAVPHPTLGEDIAAAIVLRQNAHVTEKEIRAFVATKLAEFKVPTQVVFLAEIPKGSTGKLQRIGLAKKLASQLKIIYIAPRTETEKALAAIWAEVLGIEKVGIYDNFFALGGDSLQALRLFAEIDTRLGKTLSISTLIAAPTVDQLADIINHSKGSESWSSLVAIQPRGSKPPLFLIHAIFGDVLFYRDLARHFSPEQPIYALQALGLNKNQTPHNRIEDMAACYLQEIQTIQPQGPYFLGGHSFGGIVAYEIAQQLRRQGQEVAMLVLIDTSAPGSKDRLPLLNRLPLHLKQLLQQGPAYIFQRTLAWNKLLQSRLQKVFYKTCLVFRLSLNRDLRKLYVKDSNKQAQMKYALQIYPNPVIILRVEDQMRIDLVGNKTAPDLGWGNFVTGKLEIFYFSGSHTSIVQEPHVQEVAEQLQACLEQVQLGR</sequence>
<dbReference type="InterPro" id="IPR025110">
    <property type="entry name" value="AMP-bd_C"/>
</dbReference>
<dbReference type="InterPro" id="IPR009081">
    <property type="entry name" value="PP-bd_ACP"/>
</dbReference>
<name>K9X372_9NOST</name>
<dbReference type="InterPro" id="IPR045851">
    <property type="entry name" value="AMP-bd_C_sf"/>
</dbReference>
<dbReference type="GO" id="GO:0006631">
    <property type="term" value="P:fatty acid metabolic process"/>
    <property type="evidence" value="ECO:0007669"/>
    <property type="project" value="TreeGrafter"/>
</dbReference>
<keyword evidence="4" id="KW-0597">Phosphoprotein</keyword>